<accession>A0ABY4FIK2</accession>
<keyword evidence="1" id="KW-0812">Transmembrane</keyword>
<feature type="transmembrane region" description="Helical" evidence="1">
    <location>
        <begin position="6"/>
        <end position="28"/>
    </location>
</feature>
<name>A0ABY4FIK2_9BACT</name>
<keyword evidence="3" id="KW-1185">Reference proteome</keyword>
<organism evidence="2 3">
    <name type="scientific">Hymenobacter cellulosivorans</name>
    <dbReference type="NCBI Taxonomy" id="2932249"/>
    <lineage>
        <taxon>Bacteria</taxon>
        <taxon>Pseudomonadati</taxon>
        <taxon>Bacteroidota</taxon>
        <taxon>Cytophagia</taxon>
        <taxon>Cytophagales</taxon>
        <taxon>Hymenobacteraceae</taxon>
        <taxon>Hymenobacter</taxon>
    </lineage>
</organism>
<keyword evidence="1" id="KW-0472">Membrane</keyword>
<protein>
    <submittedName>
        <fullName evidence="2">Uncharacterized protein</fullName>
    </submittedName>
</protein>
<evidence type="ECO:0000313" key="3">
    <source>
        <dbReference type="Proteomes" id="UP000831785"/>
    </source>
</evidence>
<evidence type="ECO:0000313" key="2">
    <source>
        <dbReference type="EMBL" id="UOQ54296.1"/>
    </source>
</evidence>
<reference evidence="2 3" key="1">
    <citation type="submission" date="2022-04" db="EMBL/GenBank/DDBJ databases">
        <title>Hymenobacter sp. isolated from the air.</title>
        <authorList>
            <person name="Won M."/>
            <person name="Lee C.-M."/>
            <person name="Woen H.-Y."/>
            <person name="Kwon S.-W."/>
        </authorList>
    </citation>
    <scope>NUCLEOTIDE SEQUENCE [LARGE SCALE GENOMIC DNA]</scope>
    <source>
        <strain evidence="3">5116 S-27</strain>
    </source>
</reference>
<dbReference type="EMBL" id="CP095049">
    <property type="protein sequence ID" value="UOQ54296.1"/>
    <property type="molecule type" value="Genomic_DNA"/>
</dbReference>
<dbReference type="Proteomes" id="UP000831785">
    <property type="component" value="Chromosome"/>
</dbReference>
<keyword evidence="1" id="KW-1133">Transmembrane helix</keyword>
<evidence type="ECO:0000256" key="1">
    <source>
        <dbReference type="SAM" id="Phobius"/>
    </source>
</evidence>
<proteinExistence type="predicted"/>
<gene>
    <name evidence="2" type="ORF">MUN80_05940</name>
</gene>
<dbReference type="RefSeq" id="WP_244720902.1">
    <property type="nucleotide sequence ID" value="NZ_CP095049.1"/>
</dbReference>
<sequence length="176" mass="19999">MKKWLYPLLITGLLLAAYNTLLVTGLLLGSKPKQHQGRAHLYELKISEQVRWHVDNLAPIPDSFVVVANVYAQRGKPTRYVWAPYGRERFGQLIQQPTDTLAAQVSDSLYNLVQHAFYNVPTDADQQLSGLQRVADFTDTKLEVSTIVTTLSITTQGYKAYEPVLFLLRQSHNFHK</sequence>